<accession>A0A939LQ89</accession>
<dbReference type="Proteomes" id="UP000664209">
    <property type="component" value="Unassembled WGS sequence"/>
</dbReference>
<dbReference type="AlphaFoldDB" id="A0A939LQ89"/>
<reference evidence="2" key="1">
    <citation type="submission" date="2021-03" db="EMBL/GenBank/DDBJ databases">
        <title>Actinotalea soli sp. nov., isolated from soil.</title>
        <authorList>
            <person name="Ping W."/>
            <person name="Zhang J."/>
        </authorList>
    </citation>
    <scope>NUCLEOTIDE SEQUENCE</scope>
    <source>
        <strain evidence="2">BY-33</strain>
    </source>
</reference>
<evidence type="ECO:0000256" key="1">
    <source>
        <dbReference type="SAM" id="MobiDB-lite"/>
    </source>
</evidence>
<evidence type="ECO:0000313" key="2">
    <source>
        <dbReference type="EMBL" id="MBO1752401.1"/>
    </source>
</evidence>
<feature type="compositionally biased region" description="Polar residues" evidence="1">
    <location>
        <begin position="134"/>
        <end position="153"/>
    </location>
</feature>
<comment type="caution">
    <text evidence="2">The sequence shown here is derived from an EMBL/GenBank/DDBJ whole genome shotgun (WGS) entry which is preliminary data.</text>
</comment>
<organism evidence="2 3">
    <name type="scientific">Actinotalea soli</name>
    <dbReference type="NCBI Taxonomy" id="2819234"/>
    <lineage>
        <taxon>Bacteria</taxon>
        <taxon>Bacillati</taxon>
        <taxon>Actinomycetota</taxon>
        <taxon>Actinomycetes</taxon>
        <taxon>Micrococcales</taxon>
        <taxon>Cellulomonadaceae</taxon>
        <taxon>Actinotalea</taxon>
    </lineage>
</organism>
<keyword evidence="3" id="KW-1185">Reference proteome</keyword>
<dbReference type="RefSeq" id="WP_208056086.1">
    <property type="nucleotide sequence ID" value="NZ_JAGEMK010000005.1"/>
</dbReference>
<dbReference type="EMBL" id="JAGEMK010000005">
    <property type="protein sequence ID" value="MBO1752401.1"/>
    <property type="molecule type" value="Genomic_DNA"/>
</dbReference>
<sequence>MALTPQMVMANVSRLEGLLREIGTLAGPLAGPLAEARAQQGPGKWSAIPECTQFGQRYAQTLDTLARSLDTLSRDVGTAARNLLDNAQAMERVDDDTRERLMALVRSAEASAPAPAAVCTPYDIPAGQDALYSASGTEGTTNGADTNAFGRSS</sequence>
<proteinExistence type="predicted"/>
<feature type="region of interest" description="Disordered" evidence="1">
    <location>
        <begin position="130"/>
        <end position="153"/>
    </location>
</feature>
<gene>
    <name evidence="2" type="ORF">J4G33_11375</name>
</gene>
<name>A0A939LQ89_9CELL</name>
<evidence type="ECO:0000313" key="3">
    <source>
        <dbReference type="Proteomes" id="UP000664209"/>
    </source>
</evidence>
<protein>
    <submittedName>
        <fullName evidence="2">Uncharacterized protein</fullName>
    </submittedName>
</protein>